<evidence type="ECO:0000313" key="4">
    <source>
        <dbReference type="Proteomes" id="UP000077202"/>
    </source>
</evidence>
<evidence type="ECO:0000256" key="2">
    <source>
        <dbReference type="ARBA" id="ARBA00022729"/>
    </source>
</evidence>
<dbReference type="PANTHER" id="PTHR33227">
    <property type="entry name" value="STIGMA-SPECIFIC STIG1-LIKE PROTEIN 3"/>
    <property type="match status" value="1"/>
</dbReference>
<evidence type="ECO:0000256" key="1">
    <source>
        <dbReference type="ARBA" id="ARBA00006010"/>
    </source>
</evidence>
<dbReference type="EMBL" id="LVLJ01002698">
    <property type="protein sequence ID" value="OAE23990.1"/>
    <property type="molecule type" value="Genomic_DNA"/>
</dbReference>
<keyword evidence="2" id="KW-0732">Signal</keyword>
<gene>
    <name evidence="3" type="ORF">AXG93_4625s1160</name>
</gene>
<comment type="caution">
    <text evidence="3">The sequence shown here is derived from an EMBL/GenBank/DDBJ whole genome shotgun (WGS) entry which is preliminary data.</text>
</comment>
<name>A0A176VT54_MARPO</name>
<dbReference type="InterPro" id="IPR006969">
    <property type="entry name" value="Stig-like"/>
</dbReference>
<reference evidence="3" key="1">
    <citation type="submission" date="2016-03" db="EMBL/GenBank/DDBJ databases">
        <title>Mechanisms controlling the formation of the plant cell surface in tip-growing cells are functionally conserved among land plants.</title>
        <authorList>
            <person name="Honkanen S."/>
            <person name="Jones V.A."/>
            <person name="Morieri G."/>
            <person name="Champion C."/>
            <person name="Hetherington A.J."/>
            <person name="Kelly S."/>
            <person name="Saint-Marcoux D."/>
            <person name="Proust H."/>
            <person name="Prescott H."/>
            <person name="Dolan L."/>
        </authorList>
    </citation>
    <scope>NUCLEOTIDE SEQUENCE [LARGE SCALE GENOMIC DNA]</scope>
    <source>
        <tissue evidence="3">Whole gametophyte</tissue>
    </source>
</reference>
<dbReference type="PANTHER" id="PTHR33227:SF48">
    <property type="entry name" value="STIGMA-SPECIFIC STIG1-LIKE PROTEIN 4"/>
    <property type="match status" value="1"/>
</dbReference>
<evidence type="ECO:0000313" key="3">
    <source>
        <dbReference type="EMBL" id="OAE23990.1"/>
    </source>
</evidence>
<comment type="similarity">
    <text evidence="1">Belongs to the STIG1 family.</text>
</comment>
<dbReference type="Proteomes" id="UP000077202">
    <property type="component" value="Unassembled WGS sequence"/>
</dbReference>
<protein>
    <submittedName>
        <fullName evidence="3">Uncharacterized protein</fullName>
    </submittedName>
</protein>
<proteinExistence type="inferred from homology"/>
<dbReference type="Pfam" id="PF04885">
    <property type="entry name" value="Stig1"/>
    <property type="match status" value="1"/>
</dbReference>
<accession>A0A176VT54</accession>
<sequence length="147" mass="15814">MVYVWSSSRAAAGAAALMGSGSIGRVGTGSRKQVVQVLLSLVALAFCFAQTNATICKDKTKNPYGGETCCGKRICRDLQYDEMNCGLCNRYCAYGLSCCSGKCVNINGDDNKNCGRCGNVCPKKYKCTFGMCGYADDEDQGEEDRKK</sequence>
<dbReference type="AlphaFoldDB" id="A0A176VT54"/>
<keyword evidence="4" id="KW-1185">Reference proteome</keyword>
<organism evidence="3 4">
    <name type="scientific">Marchantia polymorpha subsp. ruderalis</name>
    <dbReference type="NCBI Taxonomy" id="1480154"/>
    <lineage>
        <taxon>Eukaryota</taxon>
        <taxon>Viridiplantae</taxon>
        <taxon>Streptophyta</taxon>
        <taxon>Embryophyta</taxon>
        <taxon>Marchantiophyta</taxon>
        <taxon>Marchantiopsida</taxon>
        <taxon>Marchantiidae</taxon>
        <taxon>Marchantiales</taxon>
        <taxon>Marchantiaceae</taxon>
        <taxon>Marchantia</taxon>
    </lineage>
</organism>